<feature type="domain" description="HTH tetR-type" evidence="5">
    <location>
        <begin position="18"/>
        <end position="78"/>
    </location>
</feature>
<dbReference type="PANTHER" id="PTHR30055:SF234">
    <property type="entry name" value="HTH-TYPE TRANSCRIPTIONAL REGULATOR BETI"/>
    <property type="match status" value="1"/>
</dbReference>
<evidence type="ECO:0000313" key="7">
    <source>
        <dbReference type="Proteomes" id="UP000633219"/>
    </source>
</evidence>
<organism evidence="6 7">
    <name type="scientific">Rhizobium setariae</name>
    <dbReference type="NCBI Taxonomy" id="2801340"/>
    <lineage>
        <taxon>Bacteria</taxon>
        <taxon>Pseudomonadati</taxon>
        <taxon>Pseudomonadota</taxon>
        <taxon>Alphaproteobacteria</taxon>
        <taxon>Hyphomicrobiales</taxon>
        <taxon>Rhizobiaceae</taxon>
        <taxon>Rhizobium/Agrobacterium group</taxon>
        <taxon>Rhizobium</taxon>
    </lineage>
</organism>
<dbReference type="PROSITE" id="PS50977">
    <property type="entry name" value="HTH_TETR_2"/>
    <property type="match status" value="1"/>
</dbReference>
<dbReference type="Gene3D" id="1.10.357.10">
    <property type="entry name" value="Tetracycline Repressor, domain 2"/>
    <property type="match status" value="1"/>
</dbReference>
<dbReference type="RefSeq" id="WP_201651582.1">
    <property type="nucleotide sequence ID" value="NZ_JAEQNC010000001.1"/>
</dbReference>
<evidence type="ECO:0000256" key="3">
    <source>
        <dbReference type="ARBA" id="ARBA00023163"/>
    </source>
</evidence>
<dbReference type="InterPro" id="IPR001647">
    <property type="entry name" value="HTH_TetR"/>
</dbReference>
<dbReference type="InterPro" id="IPR009057">
    <property type="entry name" value="Homeodomain-like_sf"/>
</dbReference>
<dbReference type="Pfam" id="PF00440">
    <property type="entry name" value="TetR_N"/>
    <property type="match status" value="1"/>
</dbReference>
<dbReference type="PRINTS" id="PR00455">
    <property type="entry name" value="HTHTETR"/>
</dbReference>
<evidence type="ECO:0000256" key="2">
    <source>
        <dbReference type="ARBA" id="ARBA00023125"/>
    </source>
</evidence>
<sequence>MPNGKTILRRPPKQDRSRERVDEILVAAKRLIGEKGVDAVKMREIAALAGGPISSVYQYFPNKSAIIATLYNKWAQELADVMKSQMAGVENLDGLIDAISSILDFYYERIASDPAILDLLNAIQADKALHNIDIAETKFHVDLLCSVARTWVDTERYDAFRRIAFMMFQLANGVVRMALAGEPAEAGAILADYKMVIQTQLRDFVRKPD</sequence>
<evidence type="ECO:0000313" key="6">
    <source>
        <dbReference type="EMBL" id="MBL0370413.1"/>
    </source>
</evidence>
<gene>
    <name evidence="6" type="ORF">JJB09_00080</name>
</gene>
<protein>
    <submittedName>
        <fullName evidence="6">TetR family transcriptional regulator</fullName>
    </submittedName>
</protein>
<dbReference type="InterPro" id="IPR050109">
    <property type="entry name" value="HTH-type_TetR-like_transc_reg"/>
</dbReference>
<reference evidence="6" key="1">
    <citation type="submission" date="2021-01" db="EMBL/GenBank/DDBJ databases">
        <title>Rhizobium sp. strain KVB221 16S ribosomal RNA gene Genome sequencing and assembly.</title>
        <authorList>
            <person name="Kang M."/>
        </authorList>
    </citation>
    <scope>NUCLEOTIDE SEQUENCE</scope>
    <source>
        <strain evidence="6">KVB221</strain>
    </source>
</reference>
<evidence type="ECO:0000259" key="5">
    <source>
        <dbReference type="PROSITE" id="PS50977"/>
    </source>
</evidence>
<comment type="caution">
    <text evidence="6">The sequence shown here is derived from an EMBL/GenBank/DDBJ whole genome shotgun (WGS) entry which is preliminary data.</text>
</comment>
<dbReference type="Pfam" id="PF17928">
    <property type="entry name" value="TetR_C_22"/>
    <property type="match status" value="1"/>
</dbReference>
<accession>A0A936YIV0</accession>
<evidence type="ECO:0000256" key="1">
    <source>
        <dbReference type="ARBA" id="ARBA00023015"/>
    </source>
</evidence>
<dbReference type="GO" id="GO:0000976">
    <property type="term" value="F:transcription cis-regulatory region binding"/>
    <property type="evidence" value="ECO:0007669"/>
    <property type="project" value="TreeGrafter"/>
</dbReference>
<dbReference type="SUPFAM" id="SSF46689">
    <property type="entry name" value="Homeodomain-like"/>
    <property type="match status" value="1"/>
</dbReference>
<dbReference type="PANTHER" id="PTHR30055">
    <property type="entry name" value="HTH-TYPE TRANSCRIPTIONAL REGULATOR RUTR"/>
    <property type="match status" value="1"/>
</dbReference>
<dbReference type="AlphaFoldDB" id="A0A936YIV0"/>
<keyword evidence="2 4" id="KW-0238">DNA-binding</keyword>
<keyword evidence="3" id="KW-0804">Transcription</keyword>
<feature type="DNA-binding region" description="H-T-H motif" evidence="4">
    <location>
        <begin position="41"/>
        <end position="60"/>
    </location>
</feature>
<dbReference type="InterPro" id="IPR041674">
    <property type="entry name" value="TetR_C_22"/>
</dbReference>
<name>A0A936YIV0_9HYPH</name>
<dbReference type="Proteomes" id="UP000633219">
    <property type="component" value="Unassembled WGS sequence"/>
</dbReference>
<dbReference type="EMBL" id="JAEQNC010000001">
    <property type="protein sequence ID" value="MBL0370413.1"/>
    <property type="molecule type" value="Genomic_DNA"/>
</dbReference>
<proteinExistence type="predicted"/>
<dbReference type="GO" id="GO:0003700">
    <property type="term" value="F:DNA-binding transcription factor activity"/>
    <property type="evidence" value="ECO:0007669"/>
    <property type="project" value="TreeGrafter"/>
</dbReference>
<evidence type="ECO:0000256" key="4">
    <source>
        <dbReference type="PROSITE-ProRule" id="PRU00335"/>
    </source>
</evidence>
<keyword evidence="1" id="KW-0805">Transcription regulation</keyword>
<keyword evidence="7" id="KW-1185">Reference proteome</keyword>